<evidence type="ECO:0000256" key="1">
    <source>
        <dbReference type="ARBA" id="ARBA00022549"/>
    </source>
</evidence>
<dbReference type="InterPro" id="IPR016024">
    <property type="entry name" value="ARM-type_fold"/>
</dbReference>
<dbReference type="InterPro" id="IPR004155">
    <property type="entry name" value="PBS_lyase_HEAT"/>
</dbReference>
<accession>A0ABV0J6C3</accession>
<dbReference type="SUPFAM" id="SSF48371">
    <property type="entry name" value="ARM repeat"/>
    <property type="match status" value="1"/>
</dbReference>
<dbReference type="EMBL" id="JAMPKM010000004">
    <property type="protein sequence ID" value="MEP0817317.1"/>
    <property type="molecule type" value="Genomic_DNA"/>
</dbReference>
<reference evidence="3 4" key="1">
    <citation type="submission" date="2022-04" db="EMBL/GenBank/DDBJ databases">
        <title>Positive selection, recombination, and allopatry shape intraspecific diversity of widespread and dominant cyanobacteria.</title>
        <authorList>
            <person name="Wei J."/>
            <person name="Shu W."/>
            <person name="Hu C."/>
        </authorList>
    </citation>
    <scope>NUCLEOTIDE SEQUENCE [LARGE SCALE GENOMIC DNA]</scope>
    <source>
        <strain evidence="3 4">GB2-A4</strain>
    </source>
</reference>
<dbReference type="Proteomes" id="UP001464891">
    <property type="component" value="Unassembled WGS sequence"/>
</dbReference>
<dbReference type="InterPro" id="IPR011989">
    <property type="entry name" value="ARM-like"/>
</dbReference>
<gene>
    <name evidence="3" type="ORF">NC998_09430</name>
</gene>
<evidence type="ECO:0000313" key="4">
    <source>
        <dbReference type="Proteomes" id="UP001464891"/>
    </source>
</evidence>
<evidence type="ECO:0000256" key="2">
    <source>
        <dbReference type="ARBA" id="ARBA00022738"/>
    </source>
</evidence>
<name>A0ABV0J6C3_9CYAN</name>
<proteinExistence type="predicted"/>
<evidence type="ECO:0000313" key="3">
    <source>
        <dbReference type="EMBL" id="MEP0817317.1"/>
    </source>
</evidence>
<protein>
    <submittedName>
        <fullName evidence="3">HEAT repeat domain-containing protein</fullName>
    </submittedName>
</protein>
<keyword evidence="2" id="KW-0605">Phycobilisome</keyword>
<dbReference type="Gene3D" id="1.25.10.10">
    <property type="entry name" value="Leucine-rich Repeat Variant"/>
    <property type="match status" value="1"/>
</dbReference>
<comment type="caution">
    <text evidence="3">The sequence shown here is derived from an EMBL/GenBank/DDBJ whole genome shotgun (WGS) entry which is preliminary data.</text>
</comment>
<dbReference type="RefSeq" id="WP_190438251.1">
    <property type="nucleotide sequence ID" value="NZ_JAMPKM010000004.1"/>
</dbReference>
<keyword evidence="4" id="KW-1185">Reference proteome</keyword>
<sequence>MTHSACASDLIFAIEQAATPASLVVAVQALAEARLEAGIPTLISALGYNNPEAAVIAVQGLVELGEAAVQPLIERLDDYNYGARAYSFRALAAIADPQALDVLINAAETDFAPSVRRAATKGIGQLHWSQLPDEQRQAAQDRALQSLLALAQHPDWDIRYAAVVGLQALASSGEATEVELAARILAQFNHIAQTDADLAVRARAEMAQQQLNALSNQLAAIG</sequence>
<organism evidence="3 4">
    <name type="scientific">Trichocoleus desertorum GB2-A4</name>
    <dbReference type="NCBI Taxonomy" id="2933944"/>
    <lineage>
        <taxon>Bacteria</taxon>
        <taxon>Bacillati</taxon>
        <taxon>Cyanobacteriota</taxon>
        <taxon>Cyanophyceae</taxon>
        <taxon>Leptolyngbyales</taxon>
        <taxon>Trichocoleusaceae</taxon>
        <taxon>Trichocoleus</taxon>
    </lineage>
</organism>
<dbReference type="Pfam" id="PF13646">
    <property type="entry name" value="HEAT_2"/>
    <property type="match status" value="1"/>
</dbReference>
<dbReference type="SMART" id="SM00567">
    <property type="entry name" value="EZ_HEAT"/>
    <property type="match status" value="2"/>
</dbReference>
<keyword evidence="1" id="KW-0042">Antenna complex</keyword>